<protein>
    <recommendedName>
        <fullName evidence="1">HTH cro/C1-type domain-containing protein</fullName>
    </recommendedName>
</protein>
<sequence>MKIRYNIHMDMKMRGELFAMILAARLKEVFDNTDINQEALAEKVGTSQPQISLYLRGKRVLPADFYSRICAAMDCDPAEIVDRAYNDLLDLEAGKRLDPRIIPVWKLAAKNPGYSIEDQLKGEADNQP</sequence>
<dbReference type="SUPFAM" id="SSF47413">
    <property type="entry name" value="lambda repressor-like DNA-binding domains"/>
    <property type="match status" value="1"/>
</dbReference>
<dbReference type="InterPro" id="IPR010982">
    <property type="entry name" value="Lambda_DNA-bd_dom_sf"/>
</dbReference>
<organism evidence="2 3">
    <name type="scientific">Varibaculum cambriense</name>
    <dbReference type="NCBI Taxonomy" id="184870"/>
    <lineage>
        <taxon>Bacteria</taxon>
        <taxon>Bacillati</taxon>
        <taxon>Actinomycetota</taxon>
        <taxon>Actinomycetes</taxon>
        <taxon>Actinomycetales</taxon>
        <taxon>Actinomycetaceae</taxon>
        <taxon>Varibaculum</taxon>
    </lineage>
</organism>
<name>A0ABX4UP96_9ACTO</name>
<dbReference type="InterPro" id="IPR001387">
    <property type="entry name" value="Cro/C1-type_HTH"/>
</dbReference>
<keyword evidence="3" id="KW-1185">Reference proteome</keyword>
<evidence type="ECO:0000259" key="1">
    <source>
        <dbReference type="PROSITE" id="PS50943"/>
    </source>
</evidence>
<feature type="domain" description="HTH cro/C1-type" evidence="1">
    <location>
        <begin position="26"/>
        <end position="80"/>
    </location>
</feature>
<dbReference type="Gene3D" id="1.10.260.40">
    <property type="entry name" value="lambda repressor-like DNA-binding domains"/>
    <property type="match status" value="1"/>
</dbReference>
<dbReference type="Proteomes" id="UP000243201">
    <property type="component" value="Unassembled WGS sequence"/>
</dbReference>
<evidence type="ECO:0000313" key="2">
    <source>
        <dbReference type="EMBL" id="PMB89242.1"/>
    </source>
</evidence>
<dbReference type="PROSITE" id="PS50943">
    <property type="entry name" value="HTH_CROC1"/>
    <property type="match status" value="1"/>
</dbReference>
<comment type="caution">
    <text evidence="2">The sequence shown here is derived from an EMBL/GenBank/DDBJ whole genome shotgun (WGS) entry which is preliminary data.</text>
</comment>
<dbReference type="SMART" id="SM00530">
    <property type="entry name" value="HTH_XRE"/>
    <property type="match status" value="1"/>
</dbReference>
<dbReference type="CDD" id="cd00093">
    <property type="entry name" value="HTH_XRE"/>
    <property type="match status" value="1"/>
</dbReference>
<evidence type="ECO:0000313" key="3">
    <source>
        <dbReference type="Proteomes" id="UP000243201"/>
    </source>
</evidence>
<gene>
    <name evidence="2" type="ORF">CJ240_05610</name>
</gene>
<reference evidence="2 3" key="1">
    <citation type="submission" date="2017-09" db="EMBL/GenBank/DDBJ databases">
        <title>Bacterial strain isolated from the female urinary microbiota.</title>
        <authorList>
            <person name="Thomas-White K."/>
            <person name="Kumar N."/>
            <person name="Forster S."/>
            <person name="Putonti C."/>
            <person name="Lawley T."/>
            <person name="Wolfe A.J."/>
        </authorList>
    </citation>
    <scope>NUCLEOTIDE SEQUENCE [LARGE SCALE GENOMIC DNA]</scope>
    <source>
        <strain evidence="2 3">UMB0744</strain>
    </source>
</reference>
<dbReference type="Pfam" id="PF01381">
    <property type="entry name" value="HTH_3"/>
    <property type="match status" value="1"/>
</dbReference>
<proteinExistence type="predicted"/>
<dbReference type="EMBL" id="PNGC01000002">
    <property type="protein sequence ID" value="PMB89242.1"/>
    <property type="molecule type" value="Genomic_DNA"/>
</dbReference>
<accession>A0ABX4UP96</accession>